<evidence type="ECO:0000313" key="2">
    <source>
        <dbReference type="EMBL" id="VDL82006.1"/>
    </source>
</evidence>
<protein>
    <submittedName>
        <fullName evidence="4">Transmembrane protein 231</fullName>
    </submittedName>
</protein>
<reference evidence="4" key="1">
    <citation type="submission" date="2017-02" db="UniProtKB">
        <authorList>
            <consortium name="WormBaseParasite"/>
        </authorList>
    </citation>
    <scope>IDENTIFICATION</scope>
</reference>
<dbReference type="OMA" id="NISEPYC"/>
<dbReference type="WBParaSite" id="NBR_0001828401-mRNA-1">
    <property type="protein sequence ID" value="NBR_0001828401-mRNA-1"/>
    <property type="gene ID" value="NBR_0001828401"/>
</dbReference>
<dbReference type="EMBL" id="UYSL01023301">
    <property type="protein sequence ID" value="VDL82006.1"/>
    <property type="molecule type" value="Genomic_DNA"/>
</dbReference>
<evidence type="ECO:0000313" key="3">
    <source>
        <dbReference type="Proteomes" id="UP000271162"/>
    </source>
</evidence>
<keyword evidence="1" id="KW-1133">Transmembrane helix</keyword>
<sequence>MHGAQSFNLLSYYLLFAQRFINVDNEEMCLDILPFPERLFPRRTKYIRQGILWAAFALFCFSRLYRIIYKQEFFVWRARHCMFTKTKFLDDADDDEFLNWMWSVMPNIVNICSFATLSDSIDMFHYNGSEVLFLTELVTDEEHHCDLLFLTDYGEMAIPKAMARNYNTCMVHSSSDTHPPMRLQRHSPVKTYPFKISPRGGLKTDLFEDITAEEYSDVSLVTLMSFFIRRYRVSSIVINMKNANEFVPLFFTSGIFQESSLVTCQINIAYPKPRNDAEITQFRIAWLRLLKDRK</sequence>
<keyword evidence="1" id="KW-0472">Membrane</keyword>
<proteinExistence type="predicted"/>
<reference evidence="2 3" key="2">
    <citation type="submission" date="2018-11" db="EMBL/GenBank/DDBJ databases">
        <authorList>
            <consortium name="Pathogen Informatics"/>
        </authorList>
    </citation>
    <scope>NUCLEOTIDE SEQUENCE [LARGE SCALE GENOMIC DNA]</scope>
</reference>
<keyword evidence="1" id="KW-0812">Transmembrane</keyword>
<feature type="transmembrane region" description="Helical" evidence="1">
    <location>
        <begin position="50"/>
        <end position="69"/>
    </location>
</feature>
<accession>A0A0N4YMA0</accession>
<organism evidence="4">
    <name type="scientific">Nippostrongylus brasiliensis</name>
    <name type="common">Rat hookworm</name>
    <dbReference type="NCBI Taxonomy" id="27835"/>
    <lineage>
        <taxon>Eukaryota</taxon>
        <taxon>Metazoa</taxon>
        <taxon>Ecdysozoa</taxon>
        <taxon>Nematoda</taxon>
        <taxon>Chromadorea</taxon>
        <taxon>Rhabditida</taxon>
        <taxon>Rhabditina</taxon>
        <taxon>Rhabditomorpha</taxon>
        <taxon>Strongyloidea</taxon>
        <taxon>Heligmosomidae</taxon>
        <taxon>Nippostrongylus</taxon>
    </lineage>
</organism>
<dbReference type="Proteomes" id="UP000271162">
    <property type="component" value="Unassembled WGS sequence"/>
</dbReference>
<evidence type="ECO:0000313" key="4">
    <source>
        <dbReference type="WBParaSite" id="NBR_0001828401-mRNA-1"/>
    </source>
</evidence>
<dbReference type="AlphaFoldDB" id="A0A0N4YMA0"/>
<dbReference type="STRING" id="27835.A0A0N4YMA0"/>
<evidence type="ECO:0000256" key="1">
    <source>
        <dbReference type="SAM" id="Phobius"/>
    </source>
</evidence>
<gene>
    <name evidence="2" type="ORF">NBR_LOCUS18285</name>
</gene>
<name>A0A0N4YMA0_NIPBR</name>
<keyword evidence="3" id="KW-1185">Reference proteome</keyword>